<dbReference type="EMBL" id="CH476740">
    <property type="protein sequence ID" value="EIE86906.1"/>
    <property type="molecule type" value="Genomic_DNA"/>
</dbReference>
<dbReference type="Pfam" id="PF00657">
    <property type="entry name" value="Lipase_GDSL"/>
    <property type="match status" value="1"/>
</dbReference>
<dbReference type="PANTHER" id="PTHR21325">
    <property type="entry name" value="PHOSPHOLIPASE B, PLB1"/>
    <property type="match status" value="1"/>
</dbReference>
<gene>
    <name evidence="1" type="ORF">RO3G_11617</name>
</gene>
<evidence type="ECO:0000313" key="1">
    <source>
        <dbReference type="EMBL" id="EIE86906.1"/>
    </source>
</evidence>
<dbReference type="STRING" id="246409.I1CEM6"/>
<dbReference type="InterPro" id="IPR001087">
    <property type="entry name" value="GDSL"/>
</dbReference>
<dbReference type="PANTHER" id="PTHR21325:SF31">
    <property type="entry name" value="GH22081P-RELATED"/>
    <property type="match status" value="1"/>
</dbReference>
<evidence type="ECO:0000313" key="2">
    <source>
        <dbReference type="Proteomes" id="UP000009138"/>
    </source>
</evidence>
<protein>
    <submittedName>
        <fullName evidence="1">Uncharacterized protein</fullName>
    </submittedName>
</protein>
<reference evidence="1 2" key="1">
    <citation type="journal article" date="2009" name="PLoS Genet.">
        <title>Genomic analysis of the basal lineage fungus Rhizopus oryzae reveals a whole-genome duplication.</title>
        <authorList>
            <person name="Ma L.-J."/>
            <person name="Ibrahim A.S."/>
            <person name="Skory C."/>
            <person name="Grabherr M.G."/>
            <person name="Burger G."/>
            <person name="Butler M."/>
            <person name="Elias M."/>
            <person name="Idnurm A."/>
            <person name="Lang B.F."/>
            <person name="Sone T."/>
            <person name="Abe A."/>
            <person name="Calvo S.E."/>
            <person name="Corrochano L.M."/>
            <person name="Engels R."/>
            <person name="Fu J."/>
            <person name="Hansberg W."/>
            <person name="Kim J.-M."/>
            <person name="Kodira C.D."/>
            <person name="Koehrsen M.J."/>
            <person name="Liu B."/>
            <person name="Miranda-Saavedra D."/>
            <person name="O'Leary S."/>
            <person name="Ortiz-Castellanos L."/>
            <person name="Poulter R."/>
            <person name="Rodriguez-Romero J."/>
            <person name="Ruiz-Herrera J."/>
            <person name="Shen Y.-Q."/>
            <person name="Zeng Q."/>
            <person name="Galagan J."/>
            <person name="Birren B.W."/>
            <person name="Cuomo C.A."/>
            <person name="Wickes B.L."/>
        </authorList>
    </citation>
    <scope>NUCLEOTIDE SEQUENCE [LARGE SCALE GENOMIC DNA]</scope>
    <source>
        <strain evidence="2">RA 99-880 / ATCC MYA-4621 / FGSC 9543 / NRRL 43880</strain>
    </source>
</reference>
<accession>I1CEM6</accession>
<dbReference type="VEuPathDB" id="FungiDB:RO3G_11617"/>
<dbReference type="GO" id="GO:0004620">
    <property type="term" value="F:phospholipase activity"/>
    <property type="evidence" value="ECO:0007669"/>
    <property type="project" value="InterPro"/>
</dbReference>
<dbReference type="InParanoid" id="I1CEM6"/>
<dbReference type="GeneID" id="93618582"/>
<dbReference type="GO" id="GO:0006644">
    <property type="term" value="P:phospholipid metabolic process"/>
    <property type="evidence" value="ECO:0007669"/>
    <property type="project" value="TreeGrafter"/>
</dbReference>
<dbReference type="AlphaFoldDB" id="I1CEM6"/>
<organism evidence="1 2">
    <name type="scientific">Rhizopus delemar (strain RA 99-880 / ATCC MYA-4621 / FGSC 9543 / NRRL 43880)</name>
    <name type="common">Mucormycosis agent</name>
    <name type="synonym">Rhizopus arrhizus var. delemar</name>
    <dbReference type="NCBI Taxonomy" id="246409"/>
    <lineage>
        <taxon>Eukaryota</taxon>
        <taxon>Fungi</taxon>
        <taxon>Fungi incertae sedis</taxon>
        <taxon>Mucoromycota</taxon>
        <taxon>Mucoromycotina</taxon>
        <taxon>Mucoromycetes</taxon>
        <taxon>Mucorales</taxon>
        <taxon>Mucorineae</taxon>
        <taxon>Rhizopodaceae</taxon>
        <taxon>Rhizopus</taxon>
    </lineage>
</organism>
<dbReference type="Proteomes" id="UP000009138">
    <property type="component" value="Unassembled WGS sequence"/>
</dbReference>
<name>I1CEM6_RHIO9</name>
<dbReference type="RefSeq" id="XP_067522302.1">
    <property type="nucleotide sequence ID" value="XM_067666201.1"/>
</dbReference>
<dbReference type="InterPro" id="IPR038885">
    <property type="entry name" value="PLB1"/>
</dbReference>
<proteinExistence type="predicted"/>
<dbReference type="eggNOG" id="KOG3670">
    <property type="taxonomic scope" value="Eukaryota"/>
</dbReference>
<keyword evidence="2" id="KW-1185">Reference proteome</keyword>
<dbReference type="OMA" id="ECFCATH"/>
<sequence length="272" mass="30067">MCKERGELLTIGSIIAAAAAKGLRGSAHWDNVSSHEARGISFAVGGDPGAVTIPNILKKYSPQVNGASLSEHEIELCRFGLCSLEQYIPDLDVLNAAQSASFAMSLPTEVTYLVSKMKTLPGVDFENDWKLINVQIGGETSPETYSKHLDDMLSRVRAEVPRVIVNLINNWNISDVYMATHGHLYCKASMFGRFQYNQLQCPCSVGASNRPKMNQLASDYNNALYKLHLKYNALKDDSFGVMHTPTSIDFSGAPMKIYRLLGTRFLSRSPRK</sequence>